<proteinExistence type="predicted"/>
<name>A0A4R5L9Z8_9BURK</name>
<keyword evidence="1" id="KW-1133">Transmembrane helix</keyword>
<gene>
    <name evidence="2" type="ORF">E1N52_23410</name>
</gene>
<dbReference type="Proteomes" id="UP000295606">
    <property type="component" value="Unassembled WGS sequence"/>
</dbReference>
<feature type="transmembrane region" description="Helical" evidence="1">
    <location>
        <begin position="47"/>
        <end position="69"/>
    </location>
</feature>
<evidence type="ECO:0000313" key="2">
    <source>
        <dbReference type="EMBL" id="TDG05869.1"/>
    </source>
</evidence>
<keyword evidence="1" id="KW-0472">Membrane</keyword>
<dbReference type="RefSeq" id="WP_133185108.1">
    <property type="nucleotide sequence ID" value="NZ_SMOD01000018.1"/>
</dbReference>
<comment type="caution">
    <text evidence="2">The sequence shown here is derived from an EMBL/GenBank/DDBJ whole genome shotgun (WGS) entry which is preliminary data.</text>
</comment>
<protein>
    <submittedName>
        <fullName evidence="2">Uncharacterized protein</fullName>
    </submittedName>
</protein>
<accession>A0A4R5L9Z8</accession>
<dbReference type="AlphaFoldDB" id="A0A4R5L9Z8"/>
<keyword evidence="1" id="KW-0812">Transmembrane</keyword>
<sequence>MTTTTNHSQNVLWNLVKKTIPLTLFVNVVSIAIAYGFYALAFRVSLAPFWLATAMLIVAVVGPCVIVLIDRDQSRLVSLGLANAIMVTAFYFFFGIVCFFFYFLFAPMPLYAKAGGLALGITLTGYWMAFTARDVKRALATSRFVQQAFEDKGSVLQYRLQSISKLEAVLSSRSPSGKFHMYLVLLIAPLSLVIARILTPVFGAHGPILLVALILFPVSQWIAGIGVRQYIVMIRLPRKLERTQGKLVVVVSDDVH</sequence>
<feature type="transmembrane region" description="Helical" evidence="1">
    <location>
        <begin position="81"/>
        <end position="104"/>
    </location>
</feature>
<evidence type="ECO:0000256" key="1">
    <source>
        <dbReference type="SAM" id="Phobius"/>
    </source>
</evidence>
<organism evidence="2 3">
    <name type="scientific">Paraburkholderia guartelaensis</name>
    <dbReference type="NCBI Taxonomy" id="2546446"/>
    <lineage>
        <taxon>Bacteria</taxon>
        <taxon>Pseudomonadati</taxon>
        <taxon>Pseudomonadota</taxon>
        <taxon>Betaproteobacteria</taxon>
        <taxon>Burkholderiales</taxon>
        <taxon>Burkholderiaceae</taxon>
        <taxon>Paraburkholderia</taxon>
    </lineage>
</organism>
<dbReference type="OrthoDB" id="9080656at2"/>
<feature type="transmembrane region" description="Helical" evidence="1">
    <location>
        <begin position="208"/>
        <end position="231"/>
    </location>
</feature>
<dbReference type="EMBL" id="SMOD01000018">
    <property type="protein sequence ID" value="TDG05869.1"/>
    <property type="molecule type" value="Genomic_DNA"/>
</dbReference>
<reference evidence="2 3" key="1">
    <citation type="submission" date="2019-03" db="EMBL/GenBank/DDBJ databases">
        <title>Paraburkholderia sp. isolated from native Mimosa gymnas in Guartela State Park, Brazil.</title>
        <authorList>
            <person name="Paulitsch F."/>
            <person name="Hungria M."/>
            <person name="Delamuta J.R.M."/>
            <person name="Ribeiro R.A."/>
            <person name="Dall'Agnol R."/>
            <person name="Silva J.S.B."/>
        </authorList>
    </citation>
    <scope>NUCLEOTIDE SEQUENCE [LARGE SCALE GENOMIC DNA]</scope>
    <source>
        <strain evidence="2 3">CNPSo 3008</strain>
    </source>
</reference>
<feature type="transmembrane region" description="Helical" evidence="1">
    <location>
        <begin position="20"/>
        <end position="41"/>
    </location>
</feature>
<feature type="transmembrane region" description="Helical" evidence="1">
    <location>
        <begin position="181"/>
        <end position="202"/>
    </location>
</feature>
<evidence type="ECO:0000313" key="3">
    <source>
        <dbReference type="Proteomes" id="UP000295606"/>
    </source>
</evidence>
<feature type="transmembrane region" description="Helical" evidence="1">
    <location>
        <begin position="110"/>
        <end position="129"/>
    </location>
</feature>